<dbReference type="EMBL" id="CP016400">
    <property type="protein sequence ID" value="AOG25478.1"/>
    <property type="molecule type" value="Genomic_DNA"/>
</dbReference>
<evidence type="ECO:0000313" key="3">
    <source>
        <dbReference type="EMBL" id="AOG25478.1"/>
    </source>
</evidence>
<evidence type="ECO:0000256" key="1">
    <source>
        <dbReference type="SAM" id="MobiDB-lite"/>
    </source>
</evidence>
<dbReference type="SUPFAM" id="SSF47413">
    <property type="entry name" value="lambda repressor-like DNA-binding domains"/>
    <property type="match status" value="1"/>
</dbReference>
<proteinExistence type="predicted"/>
<sequence length="146" mass="16830">MKKNQNADKAELYSGNRAAVGDRLKEYMETHNLKQVDIIEKTKPFSTSKLKITKTDLSQYVNNKTEPRSDKLHLLAKALDVDEAWLLGFDEHAHKPSHHNSTSRDENESQQADLDDDDTIFTFQGRPIPPEDLKIIRRLLKNDDDE</sequence>
<organism evidence="3 4">
    <name type="scientific">Lactobacillus johnsonii</name>
    <dbReference type="NCBI Taxonomy" id="33959"/>
    <lineage>
        <taxon>Bacteria</taxon>
        <taxon>Bacillati</taxon>
        <taxon>Bacillota</taxon>
        <taxon>Bacilli</taxon>
        <taxon>Lactobacillales</taxon>
        <taxon>Lactobacillaceae</taxon>
        <taxon>Lactobacillus</taxon>
    </lineage>
</organism>
<dbReference type="AlphaFoldDB" id="A0A9W3SJM8"/>
<dbReference type="PROSITE" id="PS50943">
    <property type="entry name" value="HTH_CROC1"/>
    <property type="match status" value="1"/>
</dbReference>
<accession>A0A9W3SJM8</accession>
<dbReference type="Pfam" id="PF01381">
    <property type="entry name" value="HTH_3"/>
    <property type="match status" value="1"/>
</dbReference>
<evidence type="ECO:0000259" key="2">
    <source>
        <dbReference type="PROSITE" id="PS50943"/>
    </source>
</evidence>
<dbReference type="Gene3D" id="1.10.260.40">
    <property type="entry name" value="lambda repressor-like DNA-binding domains"/>
    <property type="match status" value="1"/>
</dbReference>
<dbReference type="InterPro" id="IPR001387">
    <property type="entry name" value="Cro/C1-type_HTH"/>
</dbReference>
<dbReference type="GO" id="GO:0003677">
    <property type="term" value="F:DNA binding"/>
    <property type="evidence" value="ECO:0007669"/>
    <property type="project" value="InterPro"/>
</dbReference>
<evidence type="ECO:0000313" key="4">
    <source>
        <dbReference type="Proteomes" id="UP000094691"/>
    </source>
</evidence>
<feature type="domain" description="HTH cro/C1-type" evidence="2">
    <location>
        <begin position="49"/>
        <end position="86"/>
    </location>
</feature>
<gene>
    <name evidence="3" type="ORF">BBP16_00465</name>
</gene>
<reference evidence="3 4" key="1">
    <citation type="submission" date="2016-07" db="EMBL/GenBank/DDBJ databases">
        <title>Genome sequencing project for further understanding the molecular mechanisms of preventing non-alcoholic fatty liver disease.</title>
        <authorList>
            <person name="Wang H."/>
        </authorList>
    </citation>
    <scope>NUCLEOTIDE SEQUENCE [LARGE SCALE GENOMIC DNA]</scope>
    <source>
        <strain evidence="3 4">BS15</strain>
    </source>
</reference>
<dbReference type="InterPro" id="IPR010982">
    <property type="entry name" value="Lambda_DNA-bd_dom_sf"/>
</dbReference>
<name>A0A9W3SJM8_LACJH</name>
<dbReference type="CDD" id="cd00093">
    <property type="entry name" value="HTH_XRE"/>
    <property type="match status" value="1"/>
</dbReference>
<dbReference type="Proteomes" id="UP000094691">
    <property type="component" value="Chromosome"/>
</dbReference>
<feature type="region of interest" description="Disordered" evidence="1">
    <location>
        <begin position="93"/>
        <end position="127"/>
    </location>
</feature>
<protein>
    <submittedName>
        <fullName evidence="3">Transcriptional regulator</fullName>
    </submittedName>
</protein>